<comment type="caution">
    <text evidence="10">The sequence shown here is derived from an EMBL/GenBank/DDBJ whole genome shotgun (WGS) entry which is preliminary data.</text>
</comment>
<dbReference type="InterPro" id="IPR004013">
    <property type="entry name" value="PHP_dom"/>
</dbReference>
<dbReference type="CDD" id="cd12110">
    <property type="entry name" value="PHP_HisPPase_Hisj_like"/>
    <property type="match status" value="1"/>
</dbReference>
<dbReference type="Pfam" id="PF02811">
    <property type="entry name" value="PHP"/>
    <property type="match status" value="1"/>
</dbReference>
<evidence type="ECO:0000256" key="4">
    <source>
        <dbReference type="ARBA" id="ARBA00022605"/>
    </source>
</evidence>
<sequence length="295" mass="34147">MPFSFHTHSGQFCHHAKGTLEEVVLEAINKGFVVFGLTEHVPRRRPVDLYPEEQHLEPADLLSQFESFVKEARRLQTKYSSQIKLIVGAETEFIYPEFAEELKAIKATYELDYFVGSLHHVFETPIDFDMEMYDIATQKAGGIERLFEGYFDAQLDLLTSIQPLVVGHFDLIRIFAPDTFITDSIREKMIRNIDYVISYGGLFEVNSRAWKKGLKYPYPGRDIVEMILAKGGRLTISDDSHGPNDVGMHYGKLYEYLGELNVKELYYLDYSKDNQLIVNRLDSPLDHPFWLQFLQ</sequence>
<dbReference type="PANTHER" id="PTHR21039">
    <property type="entry name" value="HISTIDINOL PHOSPHATASE-RELATED"/>
    <property type="match status" value="1"/>
</dbReference>
<evidence type="ECO:0000256" key="7">
    <source>
        <dbReference type="ARBA" id="ARBA00049158"/>
    </source>
</evidence>
<evidence type="ECO:0000259" key="9">
    <source>
        <dbReference type="Pfam" id="PF02811"/>
    </source>
</evidence>
<name>A0ABR2VUU0_9FUNG</name>
<dbReference type="EMBL" id="JASJQH010007676">
    <property type="protein sequence ID" value="KAK9703009.1"/>
    <property type="molecule type" value="Genomic_DNA"/>
</dbReference>
<keyword evidence="4 8" id="KW-0028">Amino-acid biosynthesis</keyword>
<comment type="similarity">
    <text evidence="2 8">Belongs to the PHP hydrolase family. HisK subfamily.</text>
</comment>
<evidence type="ECO:0000256" key="5">
    <source>
        <dbReference type="ARBA" id="ARBA00022801"/>
    </source>
</evidence>
<protein>
    <recommendedName>
        <fullName evidence="3 8">Histidinol-phosphatase</fullName>
        <shortName evidence="8">HolPase</shortName>
        <ecNumber evidence="3 8">3.1.3.15</ecNumber>
    </recommendedName>
</protein>
<evidence type="ECO:0000256" key="6">
    <source>
        <dbReference type="ARBA" id="ARBA00023102"/>
    </source>
</evidence>
<evidence type="ECO:0000313" key="11">
    <source>
        <dbReference type="Proteomes" id="UP001479436"/>
    </source>
</evidence>
<reference evidence="10 11" key="1">
    <citation type="submission" date="2023-04" db="EMBL/GenBank/DDBJ databases">
        <title>Genome of Basidiobolus ranarum AG-B5.</title>
        <authorList>
            <person name="Stajich J.E."/>
            <person name="Carter-House D."/>
            <person name="Gryganskyi A."/>
        </authorList>
    </citation>
    <scope>NUCLEOTIDE SEQUENCE [LARGE SCALE GENOMIC DNA]</scope>
    <source>
        <strain evidence="10 11">AG-B5</strain>
    </source>
</reference>
<evidence type="ECO:0000256" key="1">
    <source>
        <dbReference type="ARBA" id="ARBA00004970"/>
    </source>
</evidence>
<dbReference type="EC" id="3.1.3.15" evidence="3 8"/>
<proteinExistence type="inferred from homology"/>
<dbReference type="InterPro" id="IPR010140">
    <property type="entry name" value="Histidinol_P_phosphatase_HisJ"/>
</dbReference>
<accession>A0ABR2VUU0</accession>
<comment type="catalytic activity">
    <reaction evidence="7 8">
        <text>L-histidinol phosphate + H2O = L-histidinol + phosphate</text>
        <dbReference type="Rhea" id="RHEA:14465"/>
        <dbReference type="ChEBI" id="CHEBI:15377"/>
        <dbReference type="ChEBI" id="CHEBI:43474"/>
        <dbReference type="ChEBI" id="CHEBI:57699"/>
        <dbReference type="ChEBI" id="CHEBI:57980"/>
        <dbReference type="EC" id="3.1.3.15"/>
    </reaction>
</comment>
<feature type="domain" description="PHP" evidence="9">
    <location>
        <begin position="5"/>
        <end position="207"/>
    </location>
</feature>
<comment type="pathway">
    <text evidence="1 8">Amino-acid biosynthesis; L-histidine biosynthesis; L-histidine from 5-phospho-alpha-D-ribose 1-diphosphate: step 8/9.</text>
</comment>
<evidence type="ECO:0000313" key="10">
    <source>
        <dbReference type="EMBL" id="KAK9703009.1"/>
    </source>
</evidence>
<evidence type="ECO:0000256" key="2">
    <source>
        <dbReference type="ARBA" id="ARBA00009152"/>
    </source>
</evidence>
<dbReference type="PANTHER" id="PTHR21039:SF0">
    <property type="entry name" value="HISTIDINOL-PHOSPHATASE"/>
    <property type="match status" value="1"/>
</dbReference>
<evidence type="ECO:0000256" key="3">
    <source>
        <dbReference type="ARBA" id="ARBA00013085"/>
    </source>
</evidence>
<evidence type="ECO:0000256" key="8">
    <source>
        <dbReference type="RuleBase" id="RU366003"/>
    </source>
</evidence>
<dbReference type="Proteomes" id="UP001479436">
    <property type="component" value="Unassembled WGS sequence"/>
</dbReference>
<keyword evidence="5 8" id="KW-0378">Hydrolase</keyword>
<gene>
    <name evidence="10" type="ORF">K7432_010963</name>
</gene>
<dbReference type="InterPro" id="IPR016195">
    <property type="entry name" value="Pol/histidinol_Pase-like"/>
</dbReference>
<dbReference type="NCBIfam" id="TIGR01856">
    <property type="entry name" value="hisJ_fam"/>
    <property type="match status" value="1"/>
</dbReference>
<keyword evidence="6 8" id="KW-0368">Histidine biosynthesis</keyword>
<keyword evidence="11" id="KW-1185">Reference proteome</keyword>
<dbReference type="SUPFAM" id="SSF89550">
    <property type="entry name" value="PHP domain-like"/>
    <property type="match status" value="1"/>
</dbReference>
<organism evidence="10 11">
    <name type="scientific">Basidiobolus ranarum</name>
    <dbReference type="NCBI Taxonomy" id="34480"/>
    <lineage>
        <taxon>Eukaryota</taxon>
        <taxon>Fungi</taxon>
        <taxon>Fungi incertae sedis</taxon>
        <taxon>Zoopagomycota</taxon>
        <taxon>Entomophthoromycotina</taxon>
        <taxon>Basidiobolomycetes</taxon>
        <taxon>Basidiobolales</taxon>
        <taxon>Basidiobolaceae</taxon>
        <taxon>Basidiobolus</taxon>
    </lineage>
</organism>
<dbReference type="Gene3D" id="3.20.20.140">
    <property type="entry name" value="Metal-dependent hydrolases"/>
    <property type="match status" value="1"/>
</dbReference>